<evidence type="ECO:0000256" key="1">
    <source>
        <dbReference type="ARBA" id="ARBA00022529"/>
    </source>
</evidence>
<evidence type="ECO:0000313" key="3">
    <source>
        <dbReference type="EMBL" id="ABJ13874.1"/>
    </source>
</evidence>
<dbReference type="HOGENOM" id="CLU_072313_0_0_6"/>
<dbReference type="KEGG" id="pau:PA14_59630"/>
<gene>
    <name evidence="3" type="ordered locus">PA14_59630</name>
</gene>
<evidence type="ECO:0000256" key="2">
    <source>
        <dbReference type="ARBA" id="ARBA00022638"/>
    </source>
</evidence>
<protein>
    <recommendedName>
        <fullName evidence="5">Pesticin C-terminal domain-containing protein</fullName>
    </recommendedName>
</protein>
<proteinExistence type="predicted"/>
<evidence type="ECO:0008006" key="5">
    <source>
        <dbReference type="Google" id="ProtNLM"/>
    </source>
</evidence>
<organism evidence="3 4">
    <name type="scientific">Pseudomonas aeruginosa (strain UCBPP-PA14)</name>
    <dbReference type="NCBI Taxonomy" id="208963"/>
    <lineage>
        <taxon>Bacteria</taxon>
        <taxon>Pseudomonadati</taxon>
        <taxon>Pseudomonadota</taxon>
        <taxon>Gammaproteobacteria</taxon>
        <taxon>Pseudomonadales</taxon>
        <taxon>Pseudomonadaceae</taxon>
        <taxon>Pseudomonas</taxon>
    </lineage>
</organism>
<evidence type="ECO:0000313" key="4">
    <source>
        <dbReference type="Proteomes" id="UP000000653"/>
    </source>
</evidence>
<dbReference type="AlphaFoldDB" id="A0A0H2ZG43"/>
<dbReference type="Proteomes" id="UP000000653">
    <property type="component" value="Chromosome"/>
</dbReference>
<dbReference type="EMBL" id="CP000438">
    <property type="protein sequence ID" value="ABJ13874.1"/>
    <property type="molecule type" value="Genomic_DNA"/>
</dbReference>
<sequence>MAEAIRKDAMMTKLYFDLLNSPAEAHSSIQKSLSVQAISTTVPILEFPSETVYAYASYINALSIGQRIDPAFTQSLTSAISNLAGRPIAVSDIYQKIHETTLRTPVEMGVRPNSITFEEYQATINQQAINMVQDMQDGDKGEKVEALQANMQFLYGQEINTDFIARNELAAGQRAKTVAIVQGHITIGYGFDTFVHEASELNSLNLVGSTRQKVLPALQLSTSDPGFWSVYALLGQSLTDDDGLLLFSAKARAVVQRIASNQFAGKWNGLPPAIKTVALDLYYQYGQTGNFPKFQQAINSHDWPAVIHELRNWNGVPNDPLQFITKRLEERAKYLAISFNYEQ</sequence>
<keyword evidence="2" id="KW-0081">Bacteriolytic enzyme</keyword>
<dbReference type="GO" id="GO:0042742">
    <property type="term" value="P:defense response to bacterium"/>
    <property type="evidence" value="ECO:0007669"/>
    <property type="project" value="UniProtKB-KW"/>
</dbReference>
<accession>A0A0H2ZG43</accession>
<name>A0A0H2ZG43_PSEAB</name>
<dbReference type="GO" id="GO:0003796">
    <property type="term" value="F:lysozyme activity"/>
    <property type="evidence" value="ECO:0007669"/>
    <property type="project" value="InterPro"/>
</dbReference>
<reference evidence="3 4" key="1">
    <citation type="journal article" date="2006" name="Genome Biol.">
        <title>Genomic analysis reveals that Pseudomonas aeruginosa virulence is combinatorial.</title>
        <authorList>
            <person name="Lee D.G."/>
            <person name="Urbach J.M."/>
            <person name="Wu G."/>
            <person name="Liberati N.T."/>
            <person name="Feinbaum R.L."/>
            <person name="Miyata S."/>
            <person name="Diggins L.T."/>
            <person name="He J."/>
            <person name="Saucier M."/>
            <person name="Deziel E."/>
            <person name="Friedman L."/>
            <person name="Li L."/>
            <person name="Grills G."/>
            <person name="Montgomery K."/>
            <person name="Kucherlapati R."/>
            <person name="Rahme L.G."/>
            <person name="Ausubel F.M."/>
        </authorList>
    </citation>
    <scope>NUCLEOTIDE SEQUENCE [LARGE SCALE GENOMIC DNA]</scope>
    <source>
        <strain evidence="3 4">UCBPP-PA14</strain>
    </source>
</reference>
<dbReference type="InterPro" id="IPR023347">
    <property type="entry name" value="Lysozyme_dom_sf"/>
</dbReference>
<dbReference type="Gene3D" id="1.10.530.40">
    <property type="match status" value="1"/>
</dbReference>
<dbReference type="SUPFAM" id="SSF53955">
    <property type="entry name" value="Lysozyme-like"/>
    <property type="match status" value="1"/>
</dbReference>
<dbReference type="GO" id="GO:0031640">
    <property type="term" value="P:killing of cells of another organism"/>
    <property type="evidence" value="ECO:0007669"/>
    <property type="project" value="UniProtKB-KW"/>
</dbReference>
<keyword evidence="1" id="KW-0929">Antimicrobial</keyword>
<dbReference type="InterPro" id="IPR023346">
    <property type="entry name" value="Lysozyme-like_dom_sf"/>
</dbReference>
<dbReference type="BioCyc" id="PAER208963:G1G74-5029-MONOMER"/>